<feature type="transmembrane region" description="Helical" evidence="2">
    <location>
        <begin position="222"/>
        <end position="246"/>
    </location>
</feature>
<sequence>MKALLPVAAVFWLVALEPRLWPGAFAYLLAWLLLARWRGELAWGAPLFALYLFWGLELRPEAFGDLTLRLQLAGRLTSGLLVWAYASALAERRSRWAVVPLLAWALLLRPEAGVVGLGLAAWGYWNFWYSRAQYLERGAAFRVAPRALAAAALATLALAVLAGFSGWTPLALPRAAARAEPAVTLEAPAQPPPGAVAPAARSAPAPAAGARLPAWVETLSRYAAALAAVASFLLLLVLARVVWILLRPADRRPGFAPRMLVLAALVLVSLLFWMAWYGFLYGGEGGGAGAFAPPPAPATAPSAPGGAEPGPAPAPALRWPGRVIGGVLLVGTLALAALIAALAFALRRLLRGRAPAAEESAEGGGATGRRTERQAGRVRAAYRAFLLAVRPWLPRQASETPHEYAHRIAAREPALAEAVWGLTRLYEPVRYGGLADEAEAAAAEAWLRRIEKELEKGEET</sequence>
<reference evidence="4 5" key="1">
    <citation type="submission" date="2020-08" db="EMBL/GenBank/DDBJ databases">
        <title>Genomic Encyclopedia of Type Strains, Phase IV (KMG-IV): sequencing the most valuable type-strain genomes for metagenomic binning, comparative biology and taxonomic classification.</title>
        <authorList>
            <person name="Goeker M."/>
        </authorList>
    </citation>
    <scope>NUCLEOTIDE SEQUENCE [LARGE SCALE GENOMIC DNA]</scope>
    <source>
        <strain evidence="4 5">DSM 15757</strain>
    </source>
</reference>
<accession>A0ABR6P203</accession>
<feature type="domain" description="Protein-glutamine gamma-glutamyltransferase-like C-terminal" evidence="3">
    <location>
        <begin position="382"/>
        <end position="448"/>
    </location>
</feature>
<feature type="transmembrane region" description="Helical" evidence="2">
    <location>
        <begin position="323"/>
        <end position="346"/>
    </location>
</feature>
<dbReference type="InterPro" id="IPR025403">
    <property type="entry name" value="TgpA-like_C"/>
</dbReference>
<dbReference type="RefSeq" id="WP_183677687.1">
    <property type="nucleotide sequence ID" value="NZ_JACHEZ010000004.1"/>
</dbReference>
<dbReference type="Proteomes" id="UP000587579">
    <property type="component" value="Unassembled WGS sequence"/>
</dbReference>
<organism evidence="4 5">
    <name type="scientific">Oceanithermus desulfurans</name>
    <dbReference type="NCBI Taxonomy" id="227924"/>
    <lineage>
        <taxon>Bacteria</taxon>
        <taxon>Thermotogati</taxon>
        <taxon>Deinococcota</taxon>
        <taxon>Deinococci</taxon>
        <taxon>Thermales</taxon>
        <taxon>Thermaceae</taxon>
        <taxon>Oceanithermus</taxon>
    </lineage>
</organism>
<dbReference type="EMBL" id="JACHEZ010000004">
    <property type="protein sequence ID" value="MBB6030029.1"/>
    <property type="molecule type" value="Genomic_DNA"/>
</dbReference>
<evidence type="ECO:0000313" key="5">
    <source>
        <dbReference type="Proteomes" id="UP000587579"/>
    </source>
</evidence>
<evidence type="ECO:0000256" key="2">
    <source>
        <dbReference type="SAM" id="Phobius"/>
    </source>
</evidence>
<feature type="region of interest" description="Disordered" evidence="1">
    <location>
        <begin position="292"/>
        <end position="312"/>
    </location>
</feature>
<evidence type="ECO:0000259" key="3">
    <source>
        <dbReference type="Pfam" id="PF13559"/>
    </source>
</evidence>
<evidence type="ECO:0000256" key="1">
    <source>
        <dbReference type="SAM" id="MobiDB-lite"/>
    </source>
</evidence>
<feature type="transmembrane region" description="Helical" evidence="2">
    <location>
        <begin position="42"/>
        <end position="60"/>
    </location>
</feature>
<protein>
    <recommendedName>
        <fullName evidence="3">Protein-glutamine gamma-glutamyltransferase-like C-terminal domain-containing protein</fullName>
    </recommendedName>
</protein>
<dbReference type="Pfam" id="PF13559">
    <property type="entry name" value="DUF4129"/>
    <property type="match status" value="1"/>
</dbReference>
<feature type="transmembrane region" description="Helical" evidence="2">
    <location>
        <begin position="147"/>
        <end position="167"/>
    </location>
</feature>
<keyword evidence="2" id="KW-0472">Membrane</keyword>
<feature type="transmembrane region" description="Helical" evidence="2">
    <location>
        <begin position="102"/>
        <end position="127"/>
    </location>
</feature>
<name>A0ABR6P203_9DEIN</name>
<proteinExistence type="predicted"/>
<keyword evidence="2" id="KW-0812">Transmembrane</keyword>
<comment type="caution">
    <text evidence="4">The sequence shown here is derived from an EMBL/GenBank/DDBJ whole genome shotgun (WGS) entry which is preliminary data.</text>
</comment>
<keyword evidence="2" id="KW-1133">Transmembrane helix</keyword>
<evidence type="ECO:0000313" key="4">
    <source>
        <dbReference type="EMBL" id="MBB6030029.1"/>
    </source>
</evidence>
<keyword evidence="5" id="KW-1185">Reference proteome</keyword>
<feature type="transmembrane region" description="Helical" evidence="2">
    <location>
        <begin position="258"/>
        <end position="279"/>
    </location>
</feature>
<gene>
    <name evidence="4" type="ORF">HNQ05_001398</name>
</gene>